<reference evidence="1 2" key="1">
    <citation type="submission" date="2018-01" db="EMBL/GenBank/DDBJ databases">
        <title>Draft genome sequence of Jishengella endophytica.</title>
        <authorList>
            <person name="Sahin N."/>
            <person name="Ay H."/>
            <person name="Saygin H."/>
        </authorList>
    </citation>
    <scope>NUCLEOTIDE SEQUENCE [LARGE SCALE GENOMIC DNA]</scope>
    <source>
        <strain evidence="1 2">DSM 45430</strain>
    </source>
</reference>
<dbReference type="Gene3D" id="2.40.110.10">
    <property type="entry name" value="Butyryl-CoA Dehydrogenase, subunit A, domain 2"/>
    <property type="match status" value="1"/>
</dbReference>
<dbReference type="RefSeq" id="WP_111241208.1">
    <property type="nucleotide sequence ID" value="NZ_AP023358.1"/>
</dbReference>
<sequence>MTASAARTGAAEAVTAADRHPFVARFQRYAEQELRPTALATDRTEVPEATIGRLAELGALNHLAPVSYGGAGLDRAADRRLHELLAGACVNTWLVWAQHAPIVSRVAAGLASGQPPTALAEKLLRGELFVGAGISDVRRFPDRYVSATPTAAGWVFDGTISWVSGWGLNEVLTVAGVEAATGTVVTALVPVGDGIRATPLRLAAVSGSRTQRVRLDQVVVPTEYVLGTQPIAQWRHTDLAIASDARPYHFGLAQTVLRELDEAPDPLARQLAATWAPRIAQWRADAYGLTDEATAAADASYRLDQRLALKVVTLEALGTLTRALLVARSGHGLGADDTAQLHARSALFFLLQGQSSTVREAQLAHLTRAVPAQEELT</sequence>
<evidence type="ECO:0000313" key="1">
    <source>
        <dbReference type="EMBL" id="PZG01031.1"/>
    </source>
</evidence>
<dbReference type="AlphaFoldDB" id="A0A2W2CT09"/>
<dbReference type="InterPro" id="IPR037069">
    <property type="entry name" value="AcylCoA_DH/ox_N_sf"/>
</dbReference>
<proteinExistence type="predicted"/>
<gene>
    <name evidence="1" type="ORF">C1I93_00640</name>
</gene>
<dbReference type="EMBL" id="POTX01000002">
    <property type="protein sequence ID" value="PZG01031.1"/>
    <property type="molecule type" value="Genomic_DNA"/>
</dbReference>
<dbReference type="GO" id="GO:0050660">
    <property type="term" value="F:flavin adenine dinucleotide binding"/>
    <property type="evidence" value="ECO:0007669"/>
    <property type="project" value="InterPro"/>
</dbReference>
<dbReference type="Gene3D" id="1.10.540.10">
    <property type="entry name" value="Acyl-CoA dehydrogenase/oxidase, N-terminal domain"/>
    <property type="match status" value="1"/>
</dbReference>
<protein>
    <submittedName>
        <fullName evidence="1">Acyl-CoA dehydrogenase</fullName>
    </submittedName>
</protein>
<evidence type="ECO:0000313" key="2">
    <source>
        <dbReference type="Proteomes" id="UP000248627"/>
    </source>
</evidence>
<dbReference type="Proteomes" id="UP000248627">
    <property type="component" value="Unassembled WGS sequence"/>
</dbReference>
<name>A0A2W2CT09_9ACTN</name>
<dbReference type="Pfam" id="PF02771">
    <property type="entry name" value="Acyl-CoA_dh_N"/>
    <property type="match status" value="1"/>
</dbReference>
<dbReference type="InterPro" id="IPR046373">
    <property type="entry name" value="Acyl-CoA_Oxase/DH_mid-dom_sf"/>
</dbReference>
<dbReference type="OrthoDB" id="3536625at2"/>
<dbReference type="InterPro" id="IPR009100">
    <property type="entry name" value="AcylCoA_DH/oxidase_NM_dom_sf"/>
</dbReference>
<keyword evidence="2" id="KW-1185">Reference proteome</keyword>
<dbReference type="PANTHER" id="PTHR43884:SF12">
    <property type="entry name" value="ISOVALERYL-COA DEHYDROGENASE, MITOCHONDRIAL-RELATED"/>
    <property type="match status" value="1"/>
</dbReference>
<dbReference type="GO" id="GO:0003995">
    <property type="term" value="F:acyl-CoA dehydrogenase activity"/>
    <property type="evidence" value="ECO:0007669"/>
    <property type="project" value="TreeGrafter"/>
</dbReference>
<accession>A0A2W2CT09</accession>
<dbReference type="PANTHER" id="PTHR43884">
    <property type="entry name" value="ACYL-COA DEHYDROGENASE"/>
    <property type="match status" value="1"/>
</dbReference>
<dbReference type="InterPro" id="IPR013786">
    <property type="entry name" value="AcylCoA_DH/ox_N"/>
</dbReference>
<organism evidence="1 2">
    <name type="scientific">Micromonospora endophytica</name>
    <dbReference type="NCBI Taxonomy" id="515350"/>
    <lineage>
        <taxon>Bacteria</taxon>
        <taxon>Bacillati</taxon>
        <taxon>Actinomycetota</taxon>
        <taxon>Actinomycetes</taxon>
        <taxon>Micromonosporales</taxon>
        <taxon>Micromonosporaceae</taxon>
        <taxon>Micromonospora</taxon>
    </lineage>
</organism>
<comment type="caution">
    <text evidence="1">The sequence shown here is derived from an EMBL/GenBank/DDBJ whole genome shotgun (WGS) entry which is preliminary data.</text>
</comment>
<dbReference type="SUPFAM" id="SSF56645">
    <property type="entry name" value="Acyl-CoA dehydrogenase NM domain-like"/>
    <property type="match status" value="1"/>
</dbReference>